<sequence length="540" mass="55936">MRLIRRLSIRVRLTVGTLIIAGVFFAGTAVVVHRQVDSILRSSSVMLLQGDVAQYQQEIADGRTSNLDTPAQGQLVAVIDPSGRVMQSSLPAELGPSLISLAAAGSAVQDVRTPAARYLVLARQIPAPDGTWSVVTARNEAASALSLDNLTRALAWGLVILTLLFGVGSWLLASAALRPVAAMRRTAERLRGTASVELLPVGPAHDELFYLANTLNDLITQLRASADREKQLVSDASHELRTPIAILQTQLELAHLCTGDASALLGEIESAERTVQRLSALAASLLELTRIEGMTARETTSFDDLAEELADAIDRARLVSIGSGILVDYDVGDHEEVAPFELSRRNFGRIVDNLLGNAIVAMNEATASEVAVSGAAVSGAAGGQSQGPSETGQSQTGRPGTVRASLACSARALTLEITDTGPGMAPDFLPLAFDRFAREDESRGGTRPGSVGAGLGLSIVQALVTSAGGAVTITNRQPRGLSVVATIPGSSGSVPASALPTNPASTNPASTNTASTNTASTNTASTNPVSATASSQENTA</sequence>
<feature type="transmembrane region" description="Helical" evidence="13">
    <location>
        <begin position="12"/>
        <end position="32"/>
    </location>
</feature>
<dbReference type="Proteomes" id="UP000256541">
    <property type="component" value="Unassembled WGS sequence"/>
</dbReference>
<keyword evidence="7" id="KW-0418">Kinase</keyword>
<keyword evidence="10 13" id="KW-0472">Membrane</keyword>
<evidence type="ECO:0000256" key="10">
    <source>
        <dbReference type="ARBA" id="ARBA00023136"/>
    </source>
</evidence>
<evidence type="ECO:0000256" key="2">
    <source>
        <dbReference type="ARBA" id="ARBA00004236"/>
    </source>
</evidence>
<dbReference type="PROSITE" id="PS50885">
    <property type="entry name" value="HAMP"/>
    <property type="match status" value="1"/>
</dbReference>
<evidence type="ECO:0000256" key="7">
    <source>
        <dbReference type="ARBA" id="ARBA00022777"/>
    </source>
</evidence>
<proteinExistence type="predicted"/>
<dbReference type="InterPro" id="IPR003661">
    <property type="entry name" value="HisK_dim/P_dom"/>
</dbReference>
<protein>
    <recommendedName>
        <fullName evidence="3">histidine kinase</fullName>
        <ecNumber evidence="3">2.7.13.3</ecNumber>
    </recommendedName>
</protein>
<feature type="coiled-coil region" evidence="11">
    <location>
        <begin position="261"/>
        <end position="288"/>
    </location>
</feature>
<dbReference type="InterPro" id="IPR036890">
    <property type="entry name" value="HATPase_C_sf"/>
</dbReference>
<evidence type="ECO:0000256" key="1">
    <source>
        <dbReference type="ARBA" id="ARBA00000085"/>
    </source>
</evidence>
<dbReference type="SMART" id="SM00388">
    <property type="entry name" value="HisKA"/>
    <property type="match status" value="1"/>
</dbReference>
<dbReference type="SUPFAM" id="SSF55874">
    <property type="entry name" value="ATPase domain of HSP90 chaperone/DNA topoisomerase II/histidine kinase"/>
    <property type="match status" value="1"/>
</dbReference>
<evidence type="ECO:0000259" key="14">
    <source>
        <dbReference type="PROSITE" id="PS50109"/>
    </source>
</evidence>
<dbReference type="PANTHER" id="PTHR45436">
    <property type="entry name" value="SENSOR HISTIDINE KINASE YKOH"/>
    <property type="match status" value="1"/>
</dbReference>
<evidence type="ECO:0000256" key="12">
    <source>
        <dbReference type="SAM" id="MobiDB-lite"/>
    </source>
</evidence>
<reference evidence="16 17" key="1">
    <citation type="submission" date="2017-04" db="EMBL/GenBank/DDBJ databases">
        <title>Comparative genome analysis of Subtercola boreus.</title>
        <authorList>
            <person name="Cho Y.-J."/>
            <person name="Cho A."/>
            <person name="Kim O.-S."/>
            <person name="Lee J.-I."/>
        </authorList>
    </citation>
    <scope>NUCLEOTIDE SEQUENCE [LARGE SCALE GENOMIC DNA]</scope>
    <source>
        <strain evidence="16 17">P27479</strain>
    </source>
</reference>
<accession>A0A3E0VS33</accession>
<dbReference type="PROSITE" id="PS50109">
    <property type="entry name" value="HIS_KIN"/>
    <property type="match status" value="1"/>
</dbReference>
<keyword evidence="8 13" id="KW-1133">Transmembrane helix</keyword>
<keyword evidence="9" id="KW-0902">Two-component regulatory system</keyword>
<comment type="caution">
    <text evidence="16">The sequence shown here is derived from an EMBL/GenBank/DDBJ whole genome shotgun (WGS) entry which is preliminary data.</text>
</comment>
<evidence type="ECO:0000256" key="6">
    <source>
        <dbReference type="ARBA" id="ARBA00022692"/>
    </source>
</evidence>
<dbReference type="RefSeq" id="WP_147305417.1">
    <property type="nucleotide sequence ID" value="NZ_NBXB01000041.1"/>
</dbReference>
<evidence type="ECO:0000256" key="13">
    <source>
        <dbReference type="SAM" id="Phobius"/>
    </source>
</evidence>
<feature type="domain" description="Histidine kinase" evidence="14">
    <location>
        <begin position="235"/>
        <end position="491"/>
    </location>
</feature>
<feature type="region of interest" description="Disordered" evidence="12">
    <location>
        <begin position="379"/>
        <end position="401"/>
    </location>
</feature>
<dbReference type="InterPro" id="IPR003594">
    <property type="entry name" value="HATPase_dom"/>
</dbReference>
<dbReference type="PRINTS" id="PR00344">
    <property type="entry name" value="BCTRLSENSOR"/>
</dbReference>
<evidence type="ECO:0000313" key="17">
    <source>
        <dbReference type="Proteomes" id="UP000256541"/>
    </source>
</evidence>
<evidence type="ECO:0000313" key="16">
    <source>
        <dbReference type="EMBL" id="RFA12511.1"/>
    </source>
</evidence>
<evidence type="ECO:0000256" key="9">
    <source>
        <dbReference type="ARBA" id="ARBA00023012"/>
    </source>
</evidence>
<feature type="region of interest" description="Disordered" evidence="12">
    <location>
        <begin position="491"/>
        <end position="540"/>
    </location>
</feature>
<dbReference type="Pfam" id="PF02518">
    <property type="entry name" value="HATPase_c"/>
    <property type="match status" value="1"/>
</dbReference>
<feature type="domain" description="HAMP" evidence="15">
    <location>
        <begin position="174"/>
        <end position="227"/>
    </location>
</feature>
<feature type="transmembrane region" description="Helical" evidence="13">
    <location>
        <begin position="153"/>
        <end position="177"/>
    </location>
</feature>
<dbReference type="OrthoDB" id="9786919at2"/>
<dbReference type="Pfam" id="PF00512">
    <property type="entry name" value="HisKA"/>
    <property type="match status" value="1"/>
</dbReference>
<evidence type="ECO:0000259" key="15">
    <source>
        <dbReference type="PROSITE" id="PS50885"/>
    </source>
</evidence>
<evidence type="ECO:0000256" key="5">
    <source>
        <dbReference type="ARBA" id="ARBA00022679"/>
    </source>
</evidence>
<keyword evidence="4" id="KW-0597">Phosphoprotein</keyword>
<dbReference type="SMART" id="SM00387">
    <property type="entry name" value="HATPase_c"/>
    <property type="match status" value="1"/>
</dbReference>
<dbReference type="Gene3D" id="6.10.340.10">
    <property type="match status" value="1"/>
</dbReference>
<dbReference type="SUPFAM" id="SSF47384">
    <property type="entry name" value="Homodimeric domain of signal transducing histidine kinase"/>
    <property type="match status" value="1"/>
</dbReference>
<dbReference type="EMBL" id="NBXB01000041">
    <property type="protein sequence ID" value="RFA12511.1"/>
    <property type="molecule type" value="Genomic_DNA"/>
</dbReference>
<dbReference type="Gene3D" id="3.30.565.10">
    <property type="entry name" value="Histidine kinase-like ATPase, C-terminal domain"/>
    <property type="match status" value="1"/>
</dbReference>
<evidence type="ECO:0000256" key="3">
    <source>
        <dbReference type="ARBA" id="ARBA00012438"/>
    </source>
</evidence>
<keyword evidence="11" id="KW-0175">Coiled coil</keyword>
<keyword evidence="6 13" id="KW-0812">Transmembrane</keyword>
<dbReference type="GO" id="GO:0005886">
    <property type="term" value="C:plasma membrane"/>
    <property type="evidence" value="ECO:0007669"/>
    <property type="project" value="UniProtKB-SubCell"/>
</dbReference>
<comment type="subcellular location">
    <subcellularLocation>
        <location evidence="2">Cell membrane</location>
    </subcellularLocation>
</comment>
<dbReference type="GO" id="GO:0000155">
    <property type="term" value="F:phosphorelay sensor kinase activity"/>
    <property type="evidence" value="ECO:0007669"/>
    <property type="project" value="InterPro"/>
</dbReference>
<dbReference type="InterPro" id="IPR003660">
    <property type="entry name" value="HAMP_dom"/>
</dbReference>
<dbReference type="InterPro" id="IPR005467">
    <property type="entry name" value="His_kinase_dom"/>
</dbReference>
<dbReference type="InterPro" id="IPR004358">
    <property type="entry name" value="Sig_transdc_His_kin-like_C"/>
</dbReference>
<dbReference type="EC" id="2.7.13.3" evidence="3"/>
<feature type="compositionally biased region" description="Low complexity" evidence="12">
    <location>
        <begin position="500"/>
        <end position="540"/>
    </location>
</feature>
<dbReference type="InterPro" id="IPR050428">
    <property type="entry name" value="TCS_sensor_his_kinase"/>
</dbReference>
<comment type="catalytic activity">
    <reaction evidence="1">
        <text>ATP + protein L-histidine = ADP + protein N-phospho-L-histidine.</text>
        <dbReference type="EC" id="2.7.13.3"/>
    </reaction>
</comment>
<organism evidence="16 17">
    <name type="scientific">Subtercola boreus</name>
    <dbReference type="NCBI Taxonomy" id="120213"/>
    <lineage>
        <taxon>Bacteria</taxon>
        <taxon>Bacillati</taxon>
        <taxon>Actinomycetota</taxon>
        <taxon>Actinomycetes</taxon>
        <taxon>Micrococcales</taxon>
        <taxon>Microbacteriaceae</taxon>
        <taxon>Subtercola</taxon>
    </lineage>
</organism>
<dbReference type="CDD" id="cd00082">
    <property type="entry name" value="HisKA"/>
    <property type="match status" value="1"/>
</dbReference>
<dbReference type="InterPro" id="IPR036097">
    <property type="entry name" value="HisK_dim/P_sf"/>
</dbReference>
<dbReference type="Gene3D" id="1.10.287.130">
    <property type="match status" value="1"/>
</dbReference>
<evidence type="ECO:0000256" key="8">
    <source>
        <dbReference type="ARBA" id="ARBA00022989"/>
    </source>
</evidence>
<name>A0A3E0VS33_9MICO</name>
<evidence type="ECO:0000256" key="11">
    <source>
        <dbReference type="SAM" id="Coils"/>
    </source>
</evidence>
<dbReference type="PANTHER" id="PTHR45436:SF5">
    <property type="entry name" value="SENSOR HISTIDINE KINASE TRCS"/>
    <property type="match status" value="1"/>
</dbReference>
<keyword evidence="5" id="KW-0808">Transferase</keyword>
<evidence type="ECO:0000256" key="4">
    <source>
        <dbReference type="ARBA" id="ARBA00022553"/>
    </source>
</evidence>
<gene>
    <name evidence="16" type="ORF">B7R22_15445</name>
</gene>
<dbReference type="AlphaFoldDB" id="A0A3E0VS33"/>